<dbReference type="Pfam" id="PF22124">
    <property type="entry name" value="Glyco_hydro_95_cat"/>
    <property type="match status" value="1"/>
</dbReference>
<dbReference type="AlphaFoldDB" id="A0A5B2VP38"/>
<evidence type="ECO:0000313" key="4">
    <source>
        <dbReference type="Proteomes" id="UP000324611"/>
    </source>
</evidence>
<evidence type="ECO:0000259" key="2">
    <source>
        <dbReference type="Pfam" id="PF22124"/>
    </source>
</evidence>
<evidence type="ECO:0000313" key="3">
    <source>
        <dbReference type="EMBL" id="KAA2239839.1"/>
    </source>
</evidence>
<keyword evidence="4" id="KW-1185">Reference proteome</keyword>
<dbReference type="InterPro" id="IPR008928">
    <property type="entry name" value="6-hairpin_glycosidase_sf"/>
</dbReference>
<comment type="caution">
    <text evidence="3">The sequence shown here is derived from an EMBL/GenBank/DDBJ whole genome shotgun (WGS) entry which is preliminary data.</text>
</comment>
<dbReference type="InterPro" id="IPR012341">
    <property type="entry name" value="6hp_glycosidase-like_sf"/>
</dbReference>
<protein>
    <recommendedName>
        <fullName evidence="5">Glycosyl hydrolase family 65</fullName>
    </recommendedName>
</protein>
<proteinExistence type="predicted"/>
<feature type="domain" description="Glycosyl hydrolase family 95 catalytic" evidence="2">
    <location>
        <begin position="2"/>
        <end position="206"/>
    </location>
</feature>
<dbReference type="PANTHER" id="PTHR31084:SF0">
    <property type="entry name" value="ALPHA-L-FUCOSIDASE 2"/>
    <property type="match status" value="1"/>
</dbReference>
<dbReference type="PANTHER" id="PTHR31084">
    <property type="entry name" value="ALPHA-L-FUCOSIDASE 2"/>
    <property type="match status" value="1"/>
</dbReference>
<reference evidence="3 4" key="1">
    <citation type="submission" date="2019-09" db="EMBL/GenBank/DDBJ databases">
        <title>Chitinophaga ginsengihumi sp. nov., isolated from soil of ginseng rhizosphere.</title>
        <authorList>
            <person name="Lee J."/>
        </authorList>
    </citation>
    <scope>NUCLEOTIDE SEQUENCE [LARGE SCALE GENOMIC DNA]</scope>
    <source>
        <strain evidence="3 4">BN140078</strain>
    </source>
</reference>
<dbReference type="EMBL" id="VUOC01000004">
    <property type="protein sequence ID" value="KAA2239839.1"/>
    <property type="molecule type" value="Genomic_DNA"/>
</dbReference>
<evidence type="ECO:0008006" key="5">
    <source>
        <dbReference type="Google" id="ProtNLM"/>
    </source>
</evidence>
<evidence type="ECO:0000259" key="1">
    <source>
        <dbReference type="Pfam" id="PF21307"/>
    </source>
</evidence>
<dbReference type="SUPFAM" id="SSF48208">
    <property type="entry name" value="Six-hairpin glycosidases"/>
    <property type="match status" value="1"/>
</dbReference>
<dbReference type="Proteomes" id="UP000324611">
    <property type="component" value="Unassembled WGS sequence"/>
</dbReference>
<feature type="domain" description="Alpha fucosidase A-like C-terminal" evidence="1">
    <location>
        <begin position="208"/>
        <end position="271"/>
    </location>
</feature>
<dbReference type="GO" id="GO:0004560">
    <property type="term" value="F:alpha-L-fucosidase activity"/>
    <property type="evidence" value="ECO:0007669"/>
    <property type="project" value="TreeGrafter"/>
</dbReference>
<accession>A0A5B2VP38</accession>
<sequence length="329" mass="36228">MDALQEEPAHKWMVVAPSMSPENSFRRGEGITAGTTMDNQLVFDVFSNLINAAAILHTDKSLADTVTAMRNRLPPMQIGQYGQLQEWLQDLDLPRSTHRHVSHLYGLFPSNQVSPYQSPELFAAARTALLNRGDKSTGWSMGWKVNLWARLQDGNKAYKLIADQLNPAPKETKGQQGGTYPNLLDAHPPFQIDGNFGCTSGIVEMLLQSHDGAVQLLPALPDNWPAGKVKGLMARGGYAINMEWENHRLVSATITSALGGNCRIRSYQQLVTGNGISVAKGGNPNPFFITADIKAPLSVKPLSKPENIKKVFEYDLTTRPGQTYTLKFK</sequence>
<dbReference type="Gene3D" id="1.50.10.10">
    <property type="match status" value="1"/>
</dbReference>
<dbReference type="GO" id="GO:0005975">
    <property type="term" value="P:carbohydrate metabolic process"/>
    <property type="evidence" value="ECO:0007669"/>
    <property type="project" value="InterPro"/>
</dbReference>
<dbReference type="Pfam" id="PF21307">
    <property type="entry name" value="Glyco_hydro_95_C"/>
    <property type="match status" value="1"/>
</dbReference>
<dbReference type="InterPro" id="IPR054363">
    <property type="entry name" value="GH95_cat"/>
</dbReference>
<name>A0A5B2VP38_9BACT</name>
<organism evidence="3 4">
    <name type="scientific">Chitinophaga agrisoli</name>
    <dbReference type="NCBI Taxonomy" id="2607653"/>
    <lineage>
        <taxon>Bacteria</taxon>
        <taxon>Pseudomonadati</taxon>
        <taxon>Bacteroidota</taxon>
        <taxon>Chitinophagia</taxon>
        <taxon>Chitinophagales</taxon>
        <taxon>Chitinophagaceae</taxon>
        <taxon>Chitinophaga</taxon>
    </lineage>
</organism>
<reference evidence="3 4" key="2">
    <citation type="submission" date="2019-09" db="EMBL/GenBank/DDBJ databases">
        <authorList>
            <person name="Jin C."/>
        </authorList>
    </citation>
    <scope>NUCLEOTIDE SEQUENCE [LARGE SCALE GENOMIC DNA]</scope>
    <source>
        <strain evidence="3 4">BN140078</strain>
    </source>
</reference>
<dbReference type="RefSeq" id="WP_149841016.1">
    <property type="nucleotide sequence ID" value="NZ_VUOC01000004.1"/>
</dbReference>
<dbReference type="InterPro" id="IPR049053">
    <property type="entry name" value="AFCA-like_C"/>
</dbReference>
<gene>
    <name evidence="3" type="ORF">F0L74_27010</name>
</gene>